<dbReference type="NCBIfam" id="TIGR01543">
    <property type="entry name" value="proheadase_HK97"/>
    <property type="match status" value="1"/>
</dbReference>
<evidence type="ECO:0000313" key="6">
    <source>
        <dbReference type="Proteomes" id="UP001305746"/>
    </source>
</evidence>
<keyword evidence="1" id="KW-1188">Viral release from host cell</keyword>
<gene>
    <name evidence="5" type="ORF">U5822_02490</name>
</gene>
<reference evidence="5 6" key="1">
    <citation type="submission" date="2023-12" db="EMBL/GenBank/DDBJ databases">
        <title>Marinobacter qingdaonensis sp. nov., isolated from the intertidal sediment of Qingdao, PR China.</title>
        <authorList>
            <person name="Li Y."/>
        </authorList>
    </citation>
    <scope>NUCLEOTIDE SEQUENCE [LARGE SCALE GENOMIC DNA]</scope>
    <source>
        <strain evidence="5 6">ASW11-75</strain>
    </source>
</reference>
<evidence type="ECO:0000256" key="3">
    <source>
        <dbReference type="ARBA" id="ARBA00022801"/>
    </source>
</evidence>
<dbReference type="GO" id="GO:0008233">
    <property type="term" value="F:peptidase activity"/>
    <property type="evidence" value="ECO:0007669"/>
    <property type="project" value="UniProtKB-KW"/>
</dbReference>
<protein>
    <submittedName>
        <fullName evidence="5">HK97 family phage prohead protease</fullName>
    </submittedName>
</protein>
<evidence type="ECO:0000256" key="2">
    <source>
        <dbReference type="ARBA" id="ARBA00022670"/>
    </source>
</evidence>
<accession>A0ABU5NUN0</accession>
<dbReference type="Pfam" id="PF04586">
    <property type="entry name" value="Peptidase_S78"/>
    <property type="match status" value="1"/>
</dbReference>
<keyword evidence="6" id="KW-1185">Reference proteome</keyword>
<dbReference type="Proteomes" id="UP001305746">
    <property type="component" value="Unassembled WGS sequence"/>
</dbReference>
<dbReference type="GO" id="GO:0006508">
    <property type="term" value="P:proteolysis"/>
    <property type="evidence" value="ECO:0007669"/>
    <property type="project" value="UniProtKB-KW"/>
</dbReference>
<dbReference type="RefSeq" id="WP_322854040.1">
    <property type="nucleotide sequence ID" value="NZ_JAYDCJ010000001.1"/>
</dbReference>
<name>A0ABU5NUN0_9GAMM</name>
<sequence length="349" mass="38980">MSLEKRALGFVETRAEGEEGIFSGYVVTWDSVDSYNTSFKKGSFKKTIAERAGKVKLLWNHDFEGMPLGSILELKEDDKGLWFRAQLSLATERGKEAYELLKIGAINTMSFGFKILKDAGFKDGVRQITEVQLMEISPVNFESNPTATINDVRATDFSETLDEQDMRSGGRRILSAFEDTIWDIWYDAESPEQLMQLMDAAWGSAHTAYLEWLQKMTESEPELRGNPEANDLSRAFIESMEGKTPLEFAARSTLNLDQVESLRRGNTVDEAAAQALPDNLRSIHASEKTRIAEDLIAQISSLSVELRSTVLDAFVKPEAPQAPAAPEEPQVDDDLMTQLRDALNQIAAQ</sequence>
<feature type="domain" description="Prohead serine protease" evidence="4">
    <location>
        <begin position="13"/>
        <end position="160"/>
    </location>
</feature>
<comment type="caution">
    <text evidence="5">The sequence shown here is derived from an EMBL/GenBank/DDBJ whole genome shotgun (WGS) entry which is preliminary data.</text>
</comment>
<proteinExistence type="predicted"/>
<keyword evidence="3" id="KW-0378">Hydrolase</keyword>
<organism evidence="5 6">
    <name type="scientific">Marinobacter qingdaonensis</name>
    <dbReference type="NCBI Taxonomy" id="3108486"/>
    <lineage>
        <taxon>Bacteria</taxon>
        <taxon>Pseudomonadati</taxon>
        <taxon>Pseudomonadota</taxon>
        <taxon>Gammaproteobacteria</taxon>
        <taxon>Pseudomonadales</taxon>
        <taxon>Marinobacteraceae</taxon>
        <taxon>Marinobacter</taxon>
    </lineage>
</organism>
<dbReference type="InterPro" id="IPR054613">
    <property type="entry name" value="Peptidase_S78_dom"/>
</dbReference>
<evidence type="ECO:0000313" key="5">
    <source>
        <dbReference type="EMBL" id="MEA1079520.1"/>
    </source>
</evidence>
<keyword evidence="2 5" id="KW-0645">Protease</keyword>
<evidence type="ECO:0000256" key="1">
    <source>
        <dbReference type="ARBA" id="ARBA00022612"/>
    </source>
</evidence>
<dbReference type="EMBL" id="JAYDCJ010000001">
    <property type="protein sequence ID" value="MEA1079520.1"/>
    <property type="molecule type" value="Genomic_DNA"/>
</dbReference>
<dbReference type="InterPro" id="IPR006433">
    <property type="entry name" value="Prohead_protease"/>
</dbReference>
<evidence type="ECO:0000259" key="4">
    <source>
        <dbReference type="Pfam" id="PF04586"/>
    </source>
</evidence>